<dbReference type="EMBL" id="KV419426">
    <property type="protein sequence ID" value="KZS89681.1"/>
    <property type="molecule type" value="Genomic_DNA"/>
</dbReference>
<organism evidence="1 2">
    <name type="scientific">Sistotremastrum niveocremeum HHB9708</name>
    <dbReference type="NCBI Taxonomy" id="1314777"/>
    <lineage>
        <taxon>Eukaryota</taxon>
        <taxon>Fungi</taxon>
        <taxon>Dikarya</taxon>
        <taxon>Basidiomycota</taxon>
        <taxon>Agaricomycotina</taxon>
        <taxon>Agaricomycetes</taxon>
        <taxon>Sistotremastrales</taxon>
        <taxon>Sistotremastraceae</taxon>
        <taxon>Sertulicium</taxon>
        <taxon>Sertulicium niveocremeum</taxon>
    </lineage>
</organism>
<name>A0A164QI52_9AGAM</name>
<protein>
    <submittedName>
        <fullName evidence="1">Uncharacterized protein</fullName>
    </submittedName>
</protein>
<sequence>MASSGISLPLELVIQIITHAATTPRNIGTTSSLILCCHTFRYLATPYLYRWIILHRKSKVEGLIQVLQDNPSYRDYIERVSVLAAIYHPLLRSLLDLVQGPKFHLFTSNQPFLIHDDDSAYRLPPKLVSLFPNMYISDSPHQVDNVTHLFVKKIHGGLGNRVTLFRNLRYLAITCFDPAGMRVTVHHVEQLRNSGAPLECVIVLTMNPGAPDELRRFYPEMEASPFVIMYMPSDDHFEMWRDAADGVIDIWEFIMEKVIAERRRKEEKLLRRDGPPKITV</sequence>
<gene>
    <name evidence="1" type="ORF">SISNIDRAFT_489097</name>
</gene>
<evidence type="ECO:0000313" key="2">
    <source>
        <dbReference type="Proteomes" id="UP000076722"/>
    </source>
</evidence>
<keyword evidence="2" id="KW-1185">Reference proteome</keyword>
<proteinExistence type="predicted"/>
<accession>A0A164QI52</accession>
<dbReference type="AlphaFoldDB" id="A0A164QI52"/>
<evidence type="ECO:0000313" key="1">
    <source>
        <dbReference type="EMBL" id="KZS89681.1"/>
    </source>
</evidence>
<reference evidence="1 2" key="1">
    <citation type="journal article" date="2016" name="Mol. Biol. Evol.">
        <title>Comparative Genomics of Early-Diverging Mushroom-Forming Fungi Provides Insights into the Origins of Lignocellulose Decay Capabilities.</title>
        <authorList>
            <person name="Nagy L.G."/>
            <person name="Riley R."/>
            <person name="Tritt A."/>
            <person name="Adam C."/>
            <person name="Daum C."/>
            <person name="Floudas D."/>
            <person name="Sun H."/>
            <person name="Yadav J.S."/>
            <person name="Pangilinan J."/>
            <person name="Larsson K.H."/>
            <person name="Matsuura K."/>
            <person name="Barry K."/>
            <person name="Labutti K."/>
            <person name="Kuo R."/>
            <person name="Ohm R.A."/>
            <person name="Bhattacharya S.S."/>
            <person name="Shirouzu T."/>
            <person name="Yoshinaga Y."/>
            <person name="Martin F.M."/>
            <person name="Grigoriev I.V."/>
            <person name="Hibbett D.S."/>
        </authorList>
    </citation>
    <scope>NUCLEOTIDE SEQUENCE [LARGE SCALE GENOMIC DNA]</scope>
    <source>
        <strain evidence="1 2">HHB9708</strain>
    </source>
</reference>
<dbReference type="Proteomes" id="UP000076722">
    <property type="component" value="Unassembled WGS sequence"/>
</dbReference>